<dbReference type="SMART" id="SM00651">
    <property type="entry name" value="Sm"/>
    <property type="match status" value="1"/>
</dbReference>
<evidence type="ECO:0000256" key="3">
    <source>
        <dbReference type="ARBA" id="ARBA00022664"/>
    </source>
</evidence>
<feature type="domain" description="Sm" evidence="10">
    <location>
        <begin position="20"/>
        <end position="67"/>
    </location>
</feature>
<evidence type="ECO:0000256" key="5">
    <source>
        <dbReference type="ARBA" id="ARBA00022884"/>
    </source>
</evidence>
<dbReference type="OrthoDB" id="198816at2759"/>
<dbReference type="SMR" id="A0A0M5J2J5"/>
<dbReference type="InterPro" id="IPR010920">
    <property type="entry name" value="LSM_dom_sf"/>
</dbReference>
<dbReference type="CDD" id="cd01730">
    <property type="entry name" value="LSm3"/>
    <property type="match status" value="1"/>
</dbReference>
<dbReference type="GO" id="GO:0005681">
    <property type="term" value="C:spliceosomal complex"/>
    <property type="evidence" value="ECO:0007669"/>
    <property type="project" value="UniProtKB-KW"/>
</dbReference>
<evidence type="ECO:0000259" key="10">
    <source>
        <dbReference type="SMART" id="SM00651"/>
    </source>
</evidence>
<evidence type="ECO:0000256" key="1">
    <source>
        <dbReference type="ARBA" id="ARBA00004123"/>
    </source>
</evidence>
<evidence type="ECO:0000256" key="7">
    <source>
        <dbReference type="ARBA" id="ARBA00023242"/>
    </source>
</evidence>
<dbReference type="Pfam" id="PF01423">
    <property type="entry name" value="LSM"/>
    <property type="match status" value="1"/>
</dbReference>
<keyword evidence="5" id="KW-0694">RNA-binding</keyword>
<comment type="similarity">
    <text evidence="2">Belongs to the snRNP Sm proteins family.</text>
</comment>
<dbReference type="OMA" id="NGMPNEV"/>
<comment type="subcellular location">
    <subcellularLocation>
        <location evidence="1">Nucleus</location>
    </subcellularLocation>
</comment>
<accession>A0A0M5J2J5</accession>
<keyword evidence="3" id="KW-0507">mRNA processing</keyword>
<dbReference type="InterPro" id="IPR034105">
    <property type="entry name" value="Lsm3"/>
</dbReference>
<dbReference type="InterPro" id="IPR001163">
    <property type="entry name" value="Sm_dom_euk/arc"/>
</dbReference>
<evidence type="ECO:0000256" key="8">
    <source>
        <dbReference type="ARBA" id="ARBA00023274"/>
    </source>
</evidence>
<dbReference type="GO" id="GO:0003723">
    <property type="term" value="F:RNA binding"/>
    <property type="evidence" value="ECO:0007669"/>
    <property type="project" value="UniProtKB-KW"/>
</dbReference>
<dbReference type="Proteomes" id="UP000494163">
    <property type="component" value="Chromosome 3R"/>
</dbReference>
<dbReference type="FunFam" id="2.30.30.100:FF:000007">
    <property type="entry name" value="U6 snRNA-associated Sm-like protein LSm3"/>
    <property type="match status" value="1"/>
</dbReference>
<evidence type="ECO:0000313" key="12">
    <source>
        <dbReference type="Proteomes" id="UP000494163"/>
    </source>
</evidence>
<evidence type="ECO:0000313" key="11">
    <source>
        <dbReference type="EMBL" id="ALC47448.1"/>
    </source>
</evidence>
<dbReference type="EMBL" id="CP012526">
    <property type="protein sequence ID" value="ALC47448.1"/>
    <property type="molecule type" value="Genomic_DNA"/>
</dbReference>
<proteinExistence type="inferred from homology"/>
<dbReference type="GO" id="GO:0120115">
    <property type="term" value="C:Lsm2-8 complex"/>
    <property type="evidence" value="ECO:0007669"/>
    <property type="project" value="UniProtKB-ARBA"/>
</dbReference>
<dbReference type="AlphaFoldDB" id="A0A0M5J2J5"/>
<protein>
    <recommendedName>
        <fullName evidence="9">U6 snRNA-associated Sm-like protein LSm3</fullName>
    </recommendedName>
</protein>
<evidence type="ECO:0000256" key="6">
    <source>
        <dbReference type="ARBA" id="ARBA00023187"/>
    </source>
</evidence>
<dbReference type="GO" id="GO:0000398">
    <property type="term" value="P:mRNA splicing, via spliceosome"/>
    <property type="evidence" value="ECO:0007669"/>
    <property type="project" value="InterPro"/>
</dbReference>
<keyword evidence="4" id="KW-0747">Spliceosome</keyword>
<evidence type="ECO:0000256" key="4">
    <source>
        <dbReference type="ARBA" id="ARBA00022728"/>
    </source>
</evidence>
<evidence type="ECO:0000256" key="9">
    <source>
        <dbReference type="ARBA" id="ARBA00067758"/>
    </source>
</evidence>
<keyword evidence="12" id="KW-1185">Reference proteome</keyword>
<name>A0A0M5J2J5_DROBS</name>
<evidence type="ECO:0000256" key="2">
    <source>
        <dbReference type="ARBA" id="ARBA00006850"/>
    </source>
</evidence>
<organism evidence="11 12">
    <name type="scientific">Drosophila busckii</name>
    <name type="common">Fruit fly</name>
    <dbReference type="NCBI Taxonomy" id="30019"/>
    <lineage>
        <taxon>Eukaryota</taxon>
        <taxon>Metazoa</taxon>
        <taxon>Ecdysozoa</taxon>
        <taxon>Arthropoda</taxon>
        <taxon>Hexapoda</taxon>
        <taxon>Insecta</taxon>
        <taxon>Pterygota</taxon>
        <taxon>Neoptera</taxon>
        <taxon>Endopterygota</taxon>
        <taxon>Diptera</taxon>
        <taxon>Brachycera</taxon>
        <taxon>Muscomorpha</taxon>
        <taxon>Ephydroidea</taxon>
        <taxon>Drosophilidae</taxon>
        <taxon>Drosophila</taxon>
    </lineage>
</organism>
<dbReference type="STRING" id="30019.A0A0M5J2J5"/>
<keyword evidence="7" id="KW-0539">Nucleus</keyword>
<dbReference type="PANTHER" id="PTHR13110">
    <property type="entry name" value="U6 SNRNA-ASSOCIATED SM-LIKE PROTEIN LSM3"/>
    <property type="match status" value="1"/>
</dbReference>
<reference evidence="11 12" key="1">
    <citation type="submission" date="2015-08" db="EMBL/GenBank/DDBJ databases">
        <title>Ancestral chromatin configuration constrains chromatin evolution on differentiating sex chromosomes in Drosophila.</title>
        <authorList>
            <person name="Zhou Q."/>
            <person name="Bachtrog D."/>
        </authorList>
    </citation>
    <scope>NUCLEOTIDE SEQUENCE [LARGE SCALE GENOMIC DNA]</scope>
    <source>
        <tissue evidence="11">Whole larvae</tissue>
    </source>
</reference>
<keyword evidence="6" id="KW-0508">mRNA splicing</keyword>
<dbReference type="InterPro" id="IPR040002">
    <property type="entry name" value="Sm-like_LSM3"/>
</dbReference>
<sequence length="191" mass="21795">MATEEEQLSQVILPVKEPLDLIRLSLDEKVYVKMRNERELRGRLHAFDQHLNMVLGDAEETVTTVEIDEETYEEVYKTTKRTIPMFYDAAVNHEPCLKKGRSAHWALILGYLIDTEDEFHVVARHGKTRNLAVWSLAALSESNANLLEFVTPKGYTDCEFLLPDGGIAGPLGLNERCILLHELPQEIIKLH</sequence>
<dbReference type="SUPFAM" id="SSF50182">
    <property type="entry name" value="Sm-like ribonucleoproteins"/>
    <property type="match status" value="1"/>
</dbReference>
<keyword evidence="8" id="KW-0687">Ribonucleoprotein</keyword>
<gene>
    <name evidence="11" type="ORF">Dbus_chr3Rg2198</name>
</gene>
<dbReference type="Gene3D" id="2.30.30.100">
    <property type="match status" value="1"/>
</dbReference>